<dbReference type="AlphaFoldDB" id="A0AAW1JVI3"/>
<protein>
    <submittedName>
        <fullName evidence="1">Uncharacterized protein</fullName>
    </submittedName>
</protein>
<name>A0AAW1JVI3_POPJA</name>
<gene>
    <name evidence="1" type="ORF">QE152_g27398</name>
</gene>
<dbReference type="EMBL" id="JASPKY010000335">
    <property type="protein sequence ID" value="KAK9708146.1"/>
    <property type="molecule type" value="Genomic_DNA"/>
</dbReference>
<organism evidence="1 2">
    <name type="scientific">Popillia japonica</name>
    <name type="common">Japanese beetle</name>
    <dbReference type="NCBI Taxonomy" id="7064"/>
    <lineage>
        <taxon>Eukaryota</taxon>
        <taxon>Metazoa</taxon>
        <taxon>Ecdysozoa</taxon>
        <taxon>Arthropoda</taxon>
        <taxon>Hexapoda</taxon>
        <taxon>Insecta</taxon>
        <taxon>Pterygota</taxon>
        <taxon>Neoptera</taxon>
        <taxon>Endopterygota</taxon>
        <taxon>Coleoptera</taxon>
        <taxon>Polyphaga</taxon>
        <taxon>Scarabaeiformia</taxon>
        <taxon>Scarabaeidae</taxon>
        <taxon>Rutelinae</taxon>
        <taxon>Popillia</taxon>
    </lineage>
</organism>
<comment type="caution">
    <text evidence="1">The sequence shown here is derived from an EMBL/GenBank/DDBJ whole genome shotgun (WGS) entry which is preliminary data.</text>
</comment>
<sequence>METRGKKGTSSGDQELSTDLAEILKAIQQQKSEIQADIQIAAQEQKEAIQHQKEELKFEGLTQFKEQTKREIADLIPQLELRWQQHETALDISTNEKLVRIEAHFERKQDETRGILEHHKAESLIKIRDRSTFRKETR</sequence>
<dbReference type="Proteomes" id="UP001458880">
    <property type="component" value="Unassembled WGS sequence"/>
</dbReference>
<accession>A0AAW1JVI3</accession>
<proteinExistence type="predicted"/>
<keyword evidence="2" id="KW-1185">Reference proteome</keyword>
<evidence type="ECO:0000313" key="1">
    <source>
        <dbReference type="EMBL" id="KAK9708146.1"/>
    </source>
</evidence>
<evidence type="ECO:0000313" key="2">
    <source>
        <dbReference type="Proteomes" id="UP001458880"/>
    </source>
</evidence>
<reference evidence="1 2" key="1">
    <citation type="journal article" date="2024" name="BMC Genomics">
        <title>De novo assembly and annotation of Popillia japonica's genome with initial clues to its potential as an invasive pest.</title>
        <authorList>
            <person name="Cucini C."/>
            <person name="Boschi S."/>
            <person name="Funari R."/>
            <person name="Cardaioli E."/>
            <person name="Iannotti N."/>
            <person name="Marturano G."/>
            <person name="Paoli F."/>
            <person name="Bruttini M."/>
            <person name="Carapelli A."/>
            <person name="Frati F."/>
            <person name="Nardi F."/>
        </authorList>
    </citation>
    <scope>NUCLEOTIDE SEQUENCE [LARGE SCALE GENOMIC DNA]</scope>
    <source>
        <strain evidence="1">DMR45628</strain>
    </source>
</reference>